<dbReference type="SUPFAM" id="SSF81383">
    <property type="entry name" value="F-box domain"/>
    <property type="match status" value="1"/>
</dbReference>
<comment type="caution">
    <text evidence="2">The sequence shown here is derived from an EMBL/GenBank/DDBJ whole genome shotgun (WGS) entry which is preliminary data.</text>
</comment>
<evidence type="ECO:0000259" key="1">
    <source>
        <dbReference type="Pfam" id="PF12937"/>
    </source>
</evidence>
<dbReference type="Proteomes" id="UP000256328">
    <property type="component" value="Unassembled WGS sequence"/>
</dbReference>
<dbReference type="Gene3D" id="3.80.10.10">
    <property type="entry name" value="Ribonuclease Inhibitor"/>
    <property type="match status" value="1"/>
</dbReference>
<dbReference type="EMBL" id="PDLN01000018">
    <property type="protein sequence ID" value="RDW61354.1"/>
    <property type="molecule type" value="Genomic_DNA"/>
</dbReference>
<name>A0A3D8QIU2_9HELO</name>
<accession>A0A3D8QIU2</accession>
<dbReference type="InterPro" id="IPR032675">
    <property type="entry name" value="LRR_dom_sf"/>
</dbReference>
<dbReference type="InterPro" id="IPR001810">
    <property type="entry name" value="F-box_dom"/>
</dbReference>
<proteinExistence type="predicted"/>
<dbReference type="SUPFAM" id="SSF52047">
    <property type="entry name" value="RNI-like"/>
    <property type="match status" value="1"/>
</dbReference>
<dbReference type="AlphaFoldDB" id="A0A3D8QIU2"/>
<dbReference type="Pfam" id="PF12937">
    <property type="entry name" value="F-box-like"/>
    <property type="match status" value="1"/>
</dbReference>
<keyword evidence="3" id="KW-1185">Reference proteome</keyword>
<feature type="domain" description="F-box" evidence="1">
    <location>
        <begin position="50"/>
        <end position="96"/>
    </location>
</feature>
<evidence type="ECO:0000313" key="3">
    <source>
        <dbReference type="Proteomes" id="UP000256328"/>
    </source>
</evidence>
<sequence length="415" mass="46637">MALDAQSNWDVEMSIPLRIPSSHTPGPKYMEKSKNTVVLLSKPDAHEVLLPAEILSQIISYIPIRPTSQSMLWSCALVSRAWYSAAIARLYQRPYLSGNNFEQFVRTVCPSKNAHIRQSALAVLVHRLDMGELVHNASRSLTARILGRLKGNLEEFVAPQSSFAINSFAALSKCSRLRHLDLSLIASSISNKMLFQTIAHLHHLDTLFFPRSASHDPDRSMVPYTWPPRLRVLHLAGGIDDFFLRTHLIHAPQSLQRLSIQHCPQVHAPNLLYMLEVLGAQLQHLTIRHPMSKLPPGSLDYIFTLCPSLVAVRISADYISDTMFEAIPENHPLRILDLDCSPLAGQDVEVSANAIYEAVEEGRLPDLRSVRVSNRLAWTATERTRSWVRDLEEILEEAEDERPLGIVTGVFSTND</sequence>
<gene>
    <name evidence="2" type="ORF">BP5796_11246</name>
</gene>
<dbReference type="OrthoDB" id="2125396at2759"/>
<protein>
    <recommendedName>
        <fullName evidence="1">F-box domain-containing protein</fullName>
    </recommendedName>
</protein>
<dbReference type="InterPro" id="IPR036047">
    <property type="entry name" value="F-box-like_dom_sf"/>
</dbReference>
<evidence type="ECO:0000313" key="2">
    <source>
        <dbReference type="EMBL" id="RDW61354.1"/>
    </source>
</evidence>
<organism evidence="2 3">
    <name type="scientific">Coleophoma crateriformis</name>
    <dbReference type="NCBI Taxonomy" id="565419"/>
    <lineage>
        <taxon>Eukaryota</taxon>
        <taxon>Fungi</taxon>
        <taxon>Dikarya</taxon>
        <taxon>Ascomycota</taxon>
        <taxon>Pezizomycotina</taxon>
        <taxon>Leotiomycetes</taxon>
        <taxon>Helotiales</taxon>
        <taxon>Dermateaceae</taxon>
        <taxon>Coleophoma</taxon>
    </lineage>
</organism>
<reference evidence="2 3" key="1">
    <citation type="journal article" date="2018" name="IMA Fungus">
        <title>IMA Genome-F 9: Draft genome sequence of Annulohypoxylon stygium, Aspergillus mulundensis, Berkeleyomyces basicola (syn. Thielaviopsis basicola), Ceratocystis smalleyi, two Cercospora beticola strains, Coleophoma cylindrospora, Fusarium fracticaudum, Phialophora cf. hyalina, and Morchella septimelata.</title>
        <authorList>
            <person name="Wingfield B.D."/>
            <person name="Bills G.F."/>
            <person name="Dong Y."/>
            <person name="Huang W."/>
            <person name="Nel W.J."/>
            <person name="Swalarsk-Parry B.S."/>
            <person name="Vaghefi N."/>
            <person name="Wilken P.M."/>
            <person name="An Z."/>
            <person name="de Beer Z.W."/>
            <person name="De Vos L."/>
            <person name="Chen L."/>
            <person name="Duong T.A."/>
            <person name="Gao Y."/>
            <person name="Hammerbacher A."/>
            <person name="Kikkert J.R."/>
            <person name="Li Y."/>
            <person name="Li H."/>
            <person name="Li K."/>
            <person name="Li Q."/>
            <person name="Liu X."/>
            <person name="Ma X."/>
            <person name="Naidoo K."/>
            <person name="Pethybridge S.J."/>
            <person name="Sun J."/>
            <person name="Steenkamp E.T."/>
            <person name="van der Nest M.A."/>
            <person name="van Wyk S."/>
            <person name="Wingfield M.J."/>
            <person name="Xiong C."/>
            <person name="Yue Q."/>
            <person name="Zhang X."/>
        </authorList>
    </citation>
    <scope>NUCLEOTIDE SEQUENCE [LARGE SCALE GENOMIC DNA]</scope>
    <source>
        <strain evidence="2 3">BP5796</strain>
    </source>
</reference>